<reference evidence="7 8" key="1">
    <citation type="submission" date="2019-02" db="EMBL/GenBank/DDBJ databases">
        <title>Deep-cultivation of Planctomycetes and their phenomic and genomic characterization uncovers novel biology.</title>
        <authorList>
            <person name="Wiegand S."/>
            <person name="Jogler M."/>
            <person name="Boedeker C."/>
            <person name="Pinto D."/>
            <person name="Vollmers J."/>
            <person name="Rivas-Marin E."/>
            <person name="Kohn T."/>
            <person name="Peeters S.H."/>
            <person name="Heuer A."/>
            <person name="Rast P."/>
            <person name="Oberbeckmann S."/>
            <person name="Bunk B."/>
            <person name="Jeske O."/>
            <person name="Meyerdierks A."/>
            <person name="Storesund J.E."/>
            <person name="Kallscheuer N."/>
            <person name="Luecker S."/>
            <person name="Lage O.M."/>
            <person name="Pohl T."/>
            <person name="Merkel B.J."/>
            <person name="Hornburger P."/>
            <person name="Mueller R.-W."/>
            <person name="Bruemmer F."/>
            <person name="Labrenz M."/>
            <person name="Spormann A.M."/>
            <person name="Op den Camp H."/>
            <person name="Overmann J."/>
            <person name="Amann R."/>
            <person name="Jetten M.S.M."/>
            <person name="Mascher T."/>
            <person name="Medema M.H."/>
            <person name="Devos D.P."/>
            <person name="Kaster A.-K."/>
            <person name="Ovreas L."/>
            <person name="Rohde M."/>
            <person name="Galperin M.Y."/>
            <person name="Jogler C."/>
        </authorList>
    </citation>
    <scope>NUCLEOTIDE SEQUENCE [LARGE SCALE GENOMIC DNA]</scope>
    <source>
        <strain evidence="7 8">Pla85_3_4</strain>
    </source>
</reference>
<dbReference type="Gene3D" id="1.20.1260.100">
    <property type="entry name" value="TspO/MBR protein"/>
    <property type="match status" value="1"/>
</dbReference>
<dbReference type="PIRSF" id="PIRSF005859">
    <property type="entry name" value="PBR"/>
    <property type="match status" value="1"/>
</dbReference>
<dbReference type="Pfam" id="PF03073">
    <property type="entry name" value="TspO_MBR"/>
    <property type="match status" value="1"/>
</dbReference>
<feature type="transmembrane region" description="Helical" evidence="6">
    <location>
        <begin position="59"/>
        <end position="80"/>
    </location>
</feature>
<proteinExistence type="inferred from homology"/>
<sequence length="168" mass="18636">MTEKNPPTGRSRWFRQLAGLVVSIFVCLGAGGLGAIATTPEIKGWYATIEKPSWNPPDAVFGPVWTTLYLLMAIAAWLVGRSAGFRQTAAPLALFGVQLVLNVAWSWIFFGLHQPGWAFAEILFLWIAIALTTIAFFRSSRIAGWLMTPYLAWVTFASVLNFAIWQLN</sequence>
<gene>
    <name evidence="7" type="ORF">Pla8534_39690</name>
</gene>
<feature type="transmembrane region" description="Helical" evidence="6">
    <location>
        <begin position="149"/>
        <end position="167"/>
    </location>
</feature>
<evidence type="ECO:0000256" key="2">
    <source>
        <dbReference type="ARBA" id="ARBA00007524"/>
    </source>
</evidence>
<dbReference type="GO" id="GO:0016020">
    <property type="term" value="C:membrane"/>
    <property type="evidence" value="ECO:0007669"/>
    <property type="project" value="UniProtKB-SubCell"/>
</dbReference>
<dbReference type="PANTHER" id="PTHR10057:SF0">
    <property type="entry name" value="TRANSLOCATOR PROTEIN"/>
    <property type="match status" value="1"/>
</dbReference>
<dbReference type="KEGG" id="lcre:Pla8534_39690"/>
<keyword evidence="8" id="KW-1185">Reference proteome</keyword>
<dbReference type="PANTHER" id="PTHR10057">
    <property type="entry name" value="PERIPHERAL-TYPE BENZODIAZEPINE RECEPTOR"/>
    <property type="match status" value="1"/>
</dbReference>
<dbReference type="FunFam" id="1.20.1260.100:FF:000001">
    <property type="entry name" value="translocator protein 2"/>
    <property type="match status" value="1"/>
</dbReference>
<dbReference type="Proteomes" id="UP000317648">
    <property type="component" value="Chromosome"/>
</dbReference>
<comment type="similarity">
    <text evidence="2">Belongs to the TspO/BZRP family.</text>
</comment>
<evidence type="ECO:0000256" key="6">
    <source>
        <dbReference type="SAM" id="Phobius"/>
    </source>
</evidence>
<evidence type="ECO:0000313" key="8">
    <source>
        <dbReference type="Proteomes" id="UP000317648"/>
    </source>
</evidence>
<keyword evidence="4 6" id="KW-1133">Transmembrane helix</keyword>
<dbReference type="CDD" id="cd15904">
    <property type="entry name" value="TSPO_MBR"/>
    <property type="match status" value="1"/>
</dbReference>
<dbReference type="AlphaFoldDB" id="A0A518DWD3"/>
<keyword evidence="5 6" id="KW-0472">Membrane</keyword>
<comment type="subcellular location">
    <subcellularLocation>
        <location evidence="1">Membrane</location>
        <topology evidence="1">Multi-pass membrane protein</topology>
    </subcellularLocation>
</comment>
<feature type="transmembrane region" description="Helical" evidence="6">
    <location>
        <begin position="92"/>
        <end position="110"/>
    </location>
</feature>
<dbReference type="InterPro" id="IPR038330">
    <property type="entry name" value="TspO/MBR-related_sf"/>
</dbReference>
<evidence type="ECO:0000256" key="5">
    <source>
        <dbReference type="ARBA" id="ARBA00023136"/>
    </source>
</evidence>
<protein>
    <submittedName>
        <fullName evidence="7">TspO/MBR family protein</fullName>
    </submittedName>
</protein>
<evidence type="ECO:0000256" key="1">
    <source>
        <dbReference type="ARBA" id="ARBA00004141"/>
    </source>
</evidence>
<name>A0A518DWD3_9BACT</name>
<dbReference type="InterPro" id="IPR004307">
    <property type="entry name" value="TspO_MBR"/>
</dbReference>
<dbReference type="GO" id="GO:0033013">
    <property type="term" value="P:tetrapyrrole metabolic process"/>
    <property type="evidence" value="ECO:0007669"/>
    <property type="project" value="UniProtKB-ARBA"/>
</dbReference>
<keyword evidence="3 6" id="KW-0812">Transmembrane</keyword>
<accession>A0A518DWD3</accession>
<evidence type="ECO:0000313" key="7">
    <source>
        <dbReference type="EMBL" id="QDU96150.1"/>
    </source>
</evidence>
<dbReference type="RefSeq" id="WP_231756340.1">
    <property type="nucleotide sequence ID" value="NZ_CP036433.1"/>
</dbReference>
<feature type="transmembrane region" description="Helical" evidence="6">
    <location>
        <begin position="116"/>
        <end position="137"/>
    </location>
</feature>
<dbReference type="EMBL" id="CP036433">
    <property type="protein sequence ID" value="QDU96150.1"/>
    <property type="molecule type" value="Genomic_DNA"/>
</dbReference>
<evidence type="ECO:0000256" key="4">
    <source>
        <dbReference type="ARBA" id="ARBA00022989"/>
    </source>
</evidence>
<evidence type="ECO:0000256" key="3">
    <source>
        <dbReference type="ARBA" id="ARBA00022692"/>
    </source>
</evidence>
<organism evidence="7 8">
    <name type="scientific">Lignipirellula cremea</name>
    <dbReference type="NCBI Taxonomy" id="2528010"/>
    <lineage>
        <taxon>Bacteria</taxon>
        <taxon>Pseudomonadati</taxon>
        <taxon>Planctomycetota</taxon>
        <taxon>Planctomycetia</taxon>
        <taxon>Pirellulales</taxon>
        <taxon>Pirellulaceae</taxon>
        <taxon>Lignipirellula</taxon>
    </lineage>
</organism>